<sequence>MTPQLTQSIGALYDAFELVPKPESIAACPCCLSDEEIAILLTKPLRDISEGELCTYASKALLTVGEESDFRYYLPRILEVLVSEPGWWPDPEVVGRALLNAGWTGWSSTEKQAVSGVFETMVVESLVDPEGSDLDSWLCAVARCGMDLPLFLRRVASSDEAVLALYTQNAGAIMQGKLANEFWEDVPVEAKLMLEWFYSTEVRLLILESYGVELNPPIAPQP</sequence>
<proteinExistence type="predicted"/>
<dbReference type="KEGG" id="slom:PXH66_22305"/>
<reference evidence="1" key="1">
    <citation type="submission" date="2023-03" db="EMBL/GenBank/DDBJ databases">
        <title>Lomoglobus Profundus gen. nov., sp. nov., a novel member of the phylum Verrucomicrobia, isolated from deep-marine sediment of South China Sea.</title>
        <authorList>
            <person name="Ahmad T."/>
            <person name="Ishaq S.E."/>
            <person name="Wang F."/>
        </authorList>
    </citation>
    <scope>NUCLEOTIDE SEQUENCE</scope>
    <source>
        <strain evidence="1">LMO-M01</strain>
    </source>
</reference>
<dbReference type="AlphaFoldDB" id="A0AAE9ZY13"/>
<gene>
    <name evidence="1" type="ORF">PXH66_22305</name>
</gene>
<protein>
    <submittedName>
        <fullName evidence="1">Uncharacterized protein</fullName>
    </submittedName>
</protein>
<evidence type="ECO:0000313" key="1">
    <source>
        <dbReference type="EMBL" id="WED65080.1"/>
    </source>
</evidence>
<accession>A0AAE9ZY13</accession>
<organism evidence="1 2">
    <name type="scientific">Synoicihabitans lomoniglobus</name>
    <dbReference type="NCBI Taxonomy" id="2909285"/>
    <lineage>
        <taxon>Bacteria</taxon>
        <taxon>Pseudomonadati</taxon>
        <taxon>Verrucomicrobiota</taxon>
        <taxon>Opitutia</taxon>
        <taxon>Opitutales</taxon>
        <taxon>Opitutaceae</taxon>
        <taxon>Synoicihabitans</taxon>
    </lineage>
</organism>
<keyword evidence="2" id="KW-1185">Reference proteome</keyword>
<dbReference type="Proteomes" id="UP001218638">
    <property type="component" value="Chromosome"/>
</dbReference>
<dbReference type="EMBL" id="CP119075">
    <property type="protein sequence ID" value="WED65080.1"/>
    <property type="molecule type" value="Genomic_DNA"/>
</dbReference>
<name>A0AAE9ZY13_9BACT</name>
<evidence type="ECO:0000313" key="2">
    <source>
        <dbReference type="Proteomes" id="UP001218638"/>
    </source>
</evidence>
<dbReference type="RefSeq" id="WP_330929466.1">
    <property type="nucleotide sequence ID" value="NZ_CP119075.1"/>
</dbReference>